<gene>
    <name evidence="1" type="ORF">LX15_003007</name>
</gene>
<proteinExistence type="predicted"/>
<dbReference type="Pfam" id="PF06013">
    <property type="entry name" value="WXG100"/>
    <property type="match status" value="1"/>
</dbReference>
<keyword evidence="2" id="KW-1185">Reference proteome</keyword>
<evidence type="ECO:0000313" key="2">
    <source>
        <dbReference type="Proteomes" id="UP001205311"/>
    </source>
</evidence>
<dbReference type="InterPro" id="IPR010310">
    <property type="entry name" value="T7SS_ESAT-6-like"/>
</dbReference>
<dbReference type="RefSeq" id="WP_253670205.1">
    <property type="nucleotide sequence ID" value="NZ_JAMTCP010000015.1"/>
</dbReference>
<evidence type="ECO:0000313" key="1">
    <source>
        <dbReference type="EMBL" id="MCP2259306.1"/>
    </source>
</evidence>
<dbReference type="InterPro" id="IPR036689">
    <property type="entry name" value="ESAT-6-like_sf"/>
</dbReference>
<sequence>MSEIKVDFTRLAGAAEHLAAKARALEACQGRLEDSLKPLASIWLESGSESAQALFRSKDELAGAVRSTVLTLHRFSDTVQQAVARQHREEQLRAANFGLR</sequence>
<comment type="caution">
    <text evidence="1">The sequence shown here is derived from an EMBL/GenBank/DDBJ whole genome shotgun (WGS) entry which is preliminary data.</text>
</comment>
<dbReference type="SUPFAM" id="SSF140453">
    <property type="entry name" value="EsxAB dimer-like"/>
    <property type="match status" value="1"/>
</dbReference>
<dbReference type="Gene3D" id="1.10.287.1060">
    <property type="entry name" value="ESAT-6-like"/>
    <property type="match status" value="1"/>
</dbReference>
<dbReference type="EMBL" id="JAMTCP010000015">
    <property type="protein sequence ID" value="MCP2259306.1"/>
    <property type="molecule type" value="Genomic_DNA"/>
</dbReference>
<dbReference type="Proteomes" id="UP001205311">
    <property type="component" value="Unassembled WGS sequence"/>
</dbReference>
<evidence type="ECO:0008006" key="3">
    <source>
        <dbReference type="Google" id="ProtNLM"/>
    </source>
</evidence>
<organism evidence="1 2">
    <name type="scientific">Streptoalloteichus tenebrarius (strain ATCC 17920 / DSM 40477 / JCM 4838 / CBS 697.72 / NBRC 16177 / NCIMB 11028 / NRRL B-12390 / A12253. 1 / ISP 5477)</name>
    <name type="common">Streptomyces tenebrarius</name>
    <dbReference type="NCBI Taxonomy" id="1933"/>
    <lineage>
        <taxon>Bacteria</taxon>
        <taxon>Bacillati</taxon>
        <taxon>Actinomycetota</taxon>
        <taxon>Actinomycetes</taxon>
        <taxon>Pseudonocardiales</taxon>
        <taxon>Pseudonocardiaceae</taxon>
        <taxon>Streptoalloteichus</taxon>
    </lineage>
</organism>
<accession>A0ABT1HUW2</accession>
<protein>
    <recommendedName>
        <fullName evidence="3">WXG100 family type VII secretion target</fullName>
    </recommendedName>
</protein>
<name>A0ABT1HUW2_STRSD</name>
<reference evidence="1 2" key="1">
    <citation type="submission" date="2022-06" db="EMBL/GenBank/DDBJ databases">
        <title>Genomic Encyclopedia of Archaeal and Bacterial Type Strains, Phase II (KMG-II): from individual species to whole genera.</title>
        <authorList>
            <person name="Goeker M."/>
        </authorList>
    </citation>
    <scope>NUCLEOTIDE SEQUENCE [LARGE SCALE GENOMIC DNA]</scope>
    <source>
        <strain evidence="1 2">DSM 40477</strain>
    </source>
</reference>